<dbReference type="InterPro" id="IPR037590">
    <property type="entry name" value="WDR24"/>
</dbReference>
<proteinExistence type="predicted"/>
<dbReference type="PANTHER" id="PTHR46200:SF1">
    <property type="entry name" value="GATOR COMPLEX PROTEIN WDR24"/>
    <property type="match status" value="1"/>
</dbReference>
<feature type="region of interest" description="Disordered" evidence="7">
    <location>
        <begin position="944"/>
        <end position="980"/>
    </location>
</feature>
<evidence type="ECO:0000256" key="2">
    <source>
        <dbReference type="ARBA" id="ARBA00022723"/>
    </source>
</evidence>
<reference evidence="8" key="1">
    <citation type="submission" date="2021-01" db="EMBL/GenBank/DDBJ databases">
        <authorList>
            <consortium name="Aspergillus chevalieri M1 genome sequencing consortium"/>
            <person name="Kazuki M."/>
            <person name="Futagami T."/>
        </authorList>
    </citation>
    <scope>NUCLEOTIDE SEQUENCE</scope>
    <source>
        <strain evidence="8">M1</strain>
    </source>
</reference>
<feature type="compositionally biased region" description="Polar residues" evidence="7">
    <location>
        <begin position="724"/>
        <end position="733"/>
    </location>
</feature>
<evidence type="ECO:0000256" key="7">
    <source>
        <dbReference type="SAM" id="MobiDB-lite"/>
    </source>
</evidence>
<feature type="region of interest" description="Disordered" evidence="7">
    <location>
        <begin position="1304"/>
        <end position="1360"/>
    </location>
</feature>
<feature type="compositionally biased region" description="Polar residues" evidence="7">
    <location>
        <begin position="68"/>
        <end position="78"/>
    </location>
</feature>
<dbReference type="InterPro" id="IPR036322">
    <property type="entry name" value="WD40_repeat_dom_sf"/>
</dbReference>
<feature type="compositionally biased region" description="Low complexity" evidence="7">
    <location>
        <begin position="774"/>
        <end position="787"/>
    </location>
</feature>
<sequence length="1360" mass="150289">MSDLSRLSTNVTSTSSNSSTTNLASPVPPPPPPPPAHQTSQKYSHRAASALARFAQPFLSASRPPSPQTSSAANSRTELSAGPRHTRSKSLPGVSQSVTHKTGIPISALDISPQRTHAVIGGKEILKTIRVSPDHSSEEYNLRNAIISFSSTHYGGSTLSARHKDQLAVKDVKWSHGNFDQVIATAVANGRIVVYDLHRTGLEFCRFQGHSRQVHRLAFNPHFPAWLLSGSQDSSIRMWDLRMASSERGVSTCGSKELYNGNSDAIRDIRWSPSDGVMFATATDSGAVQLWDYRKTNAPLMRITAHDRSCFSVDWHPDGNHVITGGADRQVKVWDFSPSAERRQKPTFQFRTPQAVLNARWRPPSWIRDSSQGSSDWQSLQVVTSYDKEDPRIHLWDLQRPHIPFREFDRYDTQAADLLWHSKDLLWTVGDSGAFTQTDVRYAPQVVNRRPTGSIAWSPNGEVLAFMQKRPRRSPLGLTTSEFLGYEANESNASERGLGHSPADDILDEPSFTSAIRHRHTKSVGARPSKSLGSTPPGAPDFIPVAPLEQALSKSKATGPRQLGVMGSIPGATMDSTLFRYLTCQYCALMGSSDEKPVPSDLLRSLLESFDYNAESAEAASLFQLAQTWRIVKFAALQALQIKAREQLRSTDKTASGVKKKMSKEVLLGEKSRPLDESRHDKMKNRLFKGVMETEGHRNALSDGESLSNLATPLARPLPDSPIGSDSSVTSNVGLADIQPLPPSVLSLNTGTLDSKDWSDMDARDSVQFQHRQSTSSDHISSTSSLSGQVQGSASSDFADQRSAPRAITGRVDWHGSEEDEYAQRIEDKRAAIRDYKQFPKKVLSLESPIESKPANFHHHESSDSFPMFSASTESSRPSKSIGASFSPTSKMYDIAEIGEHRKKAIDGEATERNQIRSRSGSLLEADPVLVQDKGAVRTNMSFEESLPDTDHVHLERPSSPPMLLKESNPLESPNQEEDLQVDKDSIASHTAIPEATEDICGMALPIQSDMTENKPWSVEFLMREAIRHYHSNSTHVDIQTAAHLLQKLHILFQDCDNILPYEECEMIFKTYNEQLLRQSMYLEAAELRLLCVPSYPSVYDYAQMDTFINVFCFKCKRPYENPKQDNRRCHRCDTPQDPCAICMSLDPPPEWVAEQSESLARTDDSEEDPETATQLLSPGSSLQTEPIPPSEMQQFKEPYLDSFTAPRPKGSSLWTWCQGCGHGGHMACITTWLNDVSMSEGGCATPGCMHDCGPGPRREQNRAAMLEESERRDPVGRRTGAGFARRDRWDMTESNAAEKARGMLGVGPGIPADGAMSSGTISPKKVRLVTPSEQGKRRAGTTRVSLGGAVEQGGRDRLT</sequence>
<dbReference type="PANTHER" id="PTHR46200">
    <property type="entry name" value="GATOR COMPLEX PROTEIN WDR24"/>
    <property type="match status" value="1"/>
</dbReference>
<keyword evidence="5" id="KW-0862">Zinc</keyword>
<feature type="region of interest" description="Disordered" evidence="7">
    <location>
        <begin position="766"/>
        <end position="812"/>
    </location>
</feature>
<feature type="compositionally biased region" description="Polar residues" evidence="7">
    <location>
        <begin position="788"/>
        <end position="798"/>
    </location>
</feature>
<evidence type="ECO:0000256" key="3">
    <source>
        <dbReference type="ARBA" id="ARBA00022737"/>
    </source>
</evidence>
<dbReference type="Gene3D" id="2.130.10.10">
    <property type="entry name" value="YVTN repeat-like/Quinoprotein amine dehydrogenase"/>
    <property type="match status" value="2"/>
</dbReference>
<feature type="region of interest" description="Disordered" evidence="7">
    <location>
        <begin position="1"/>
        <end position="99"/>
    </location>
</feature>
<keyword evidence="3" id="KW-0677">Repeat</keyword>
<feature type="compositionally biased region" description="Pro residues" evidence="7">
    <location>
        <begin position="26"/>
        <end position="36"/>
    </location>
</feature>
<feature type="compositionally biased region" description="Polar residues" evidence="7">
    <location>
        <begin position="1172"/>
        <end position="1185"/>
    </location>
</feature>
<feature type="compositionally biased region" description="Polar residues" evidence="7">
    <location>
        <begin position="870"/>
        <end position="885"/>
    </location>
</feature>
<dbReference type="GeneID" id="66979661"/>
<evidence type="ECO:0000256" key="4">
    <source>
        <dbReference type="ARBA" id="ARBA00022771"/>
    </source>
</evidence>
<keyword evidence="4" id="KW-0863">Zinc-finger</keyword>
<evidence type="ECO:0000313" key="9">
    <source>
        <dbReference type="Proteomes" id="UP000637239"/>
    </source>
</evidence>
<dbReference type="InterPro" id="IPR015943">
    <property type="entry name" value="WD40/YVTN_repeat-like_dom_sf"/>
</dbReference>
<dbReference type="SUPFAM" id="SSF50978">
    <property type="entry name" value="WD40 repeat-like"/>
    <property type="match status" value="1"/>
</dbReference>
<dbReference type="PROSITE" id="PS00678">
    <property type="entry name" value="WD_REPEATS_1"/>
    <property type="match status" value="2"/>
</dbReference>
<feature type="compositionally biased region" description="Low complexity" evidence="7">
    <location>
        <begin position="1"/>
        <end position="25"/>
    </location>
</feature>
<dbReference type="PROSITE" id="PS50082">
    <property type="entry name" value="WD_REPEATS_2"/>
    <property type="match status" value="3"/>
</dbReference>
<protein>
    <submittedName>
        <fullName evidence="8">SEA (Seh1-associated) complex subunit</fullName>
    </submittedName>
</protein>
<keyword evidence="9" id="KW-1185">Reference proteome</keyword>
<dbReference type="PROSITE" id="PS50294">
    <property type="entry name" value="WD_REPEATS_REGION"/>
    <property type="match status" value="3"/>
</dbReference>
<dbReference type="RefSeq" id="XP_043133824.1">
    <property type="nucleotide sequence ID" value="XM_043285099.1"/>
</dbReference>
<evidence type="ECO:0000256" key="1">
    <source>
        <dbReference type="ARBA" id="ARBA00022574"/>
    </source>
</evidence>
<gene>
    <name evidence="8" type="primary">RTC1</name>
    <name evidence="8" type="ORF">ACHE_20760S</name>
</gene>
<feature type="region of interest" description="Disordered" evidence="7">
    <location>
        <begin position="1154"/>
        <end position="1190"/>
    </location>
</feature>
<organism evidence="8 9">
    <name type="scientific">Aspergillus chevalieri</name>
    <name type="common">Eurotium chevalieri</name>
    <dbReference type="NCBI Taxonomy" id="182096"/>
    <lineage>
        <taxon>Eukaryota</taxon>
        <taxon>Fungi</taxon>
        <taxon>Dikarya</taxon>
        <taxon>Ascomycota</taxon>
        <taxon>Pezizomycotina</taxon>
        <taxon>Eurotiomycetes</taxon>
        <taxon>Eurotiomycetidae</taxon>
        <taxon>Eurotiales</taxon>
        <taxon>Aspergillaceae</taxon>
        <taxon>Aspergillus</taxon>
        <taxon>Aspergillus subgen. Aspergillus</taxon>
    </lineage>
</organism>
<accession>A0A7R7VIF3</accession>
<dbReference type="SMART" id="SM00320">
    <property type="entry name" value="WD40"/>
    <property type="match status" value="4"/>
</dbReference>
<dbReference type="GO" id="GO:0016239">
    <property type="term" value="P:positive regulation of macroautophagy"/>
    <property type="evidence" value="ECO:0007669"/>
    <property type="project" value="TreeGrafter"/>
</dbReference>
<dbReference type="GO" id="GO:0061700">
    <property type="term" value="C:GATOR2 complex"/>
    <property type="evidence" value="ECO:0007669"/>
    <property type="project" value="TreeGrafter"/>
</dbReference>
<dbReference type="KEGG" id="ache:ACHE_20760S"/>
<feature type="repeat" description="WD" evidence="6">
    <location>
        <begin position="303"/>
        <end position="344"/>
    </location>
</feature>
<feature type="region of interest" description="Disordered" evidence="7">
    <location>
        <begin position="711"/>
        <end position="745"/>
    </location>
</feature>
<evidence type="ECO:0000313" key="8">
    <source>
        <dbReference type="EMBL" id="BCR85302.1"/>
    </source>
</evidence>
<dbReference type="GO" id="GO:1904263">
    <property type="term" value="P:positive regulation of TORC1 signaling"/>
    <property type="evidence" value="ECO:0007669"/>
    <property type="project" value="TreeGrafter"/>
</dbReference>
<evidence type="ECO:0000256" key="5">
    <source>
        <dbReference type="ARBA" id="ARBA00022833"/>
    </source>
</evidence>
<feature type="region of interest" description="Disordered" evidence="7">
    <location>
        <begin position="854"/>
        <end position="885"/>
    </location>
</feature>
<feature type="repeat" description="WD" evidence="6">
    <location>
        <begin position="259"/>
        <end position="301"/>
    </location>
</feature>
<dbReference type="GO" id="GO:0005774">
    <property type="term" value="C:vacuolar membrane"/>
    <property type="evidence" value="ECO:0007669"/>
    <property type="project" value="TreeGrafter"/>
</dbReference>
<dbReference type="Proteomes" id="UP000637239">
    <property type="component" value="Chromosome 2"/>
</dbReference>
<dbReference type="Pfam" id="PF00400">
    <property type="entry name" value="WD40"/>
    <property type="match status" value="3"/>
</dbReference>
<dbReference type="GO" id="GO:0005829">
    <property type="term" value="C:cytosol"/>
    <property type="evidence" value="ECO:0007669"/>
    <property type="project" value="TreeGrafter"/>
</dbReference>
<keyword evidence="1 6" id="KW-0853">WD repeat</keyword>
<feature type="repeat" description="WD" evidence="6">
    <location>
        <begin position="207"/>
        <end position="249"/>
    </location>
</feature>
<dbReference type="GO" id="GO:0008270">
    <property type="term" value="F:zinc ion binding"/>
    <property type="evidence" value="ECO:0007669"/>
    <property type="project" value="UniProtKB-KW"/>
</dbReference>
<name>A0A7R7VIF3_ASPCH</name>
<reference evidence="8" key="2">
    <citation type="submission" date="2021-02" db="EMBL/GenBank/DDBJ databases">
        <title>Aspergillus chevalieri M1 genome sequence.</title>
        <authorList>
            <person name="Kadooka C."/>
            <person name="Mori K."/>
            <person name="Futagami T."/>
        </authorList>
    </citation>
    <scope>NUCLEOTIDE SEQUENCE</scope>
    <source>
        <strain evidence="8">M1</strain>
    </source>
</reference>
<feature type="region of interest" description="Disordered" evidence="7">
    <location>
        <begin position="519"/>
        <end position="540"/>
    </location>
</feature>
<dbReference type="InterPro" id="IPR001680">
    <property type="entry name" value="WD40_rpt"/>
</dbReference>
<dbReference type="InterPro" id="IPR019775">
    <property type="entry name" value="WD40_repeat_CS"/>
</dbReference>
<evidence type="ECO:0000256" key="6">
    <source>
        <dbReference type="PROSITE-ProRule" id="PRU00221"/>
    </source>
</evidence>
<keyword evidence="2" id="KW-0479">Metal-binding</keyword>
<dbReference type="EMBL" id="AP024417">
    <property type="protein sequence ID" value="BCR85302.1"/>
    <property type="molecule type" value="Genomic_DNA"/>
</dbReference>